<evidence type="ECO:0000313" key="9">
    <source>
        <dbReference type="Proteomes" id="UP000016496"/>
    </source>
</evidence>
<dbReference type="InterPro" id="IPR047786">
    <property type="entry name" value="Mfa1_fim"/>
</dbReference>
<evidence type="ECO:0000256" key="3">
    <source>
        <dbReference type="ARBA" id="ARBA00022729"/>
    </source>
</evidence>
<name>U2BUR8_9BACE</name>
<comment type="caution">
    <text evidence="8">The sequence shown here is derived from an EMBL/GenBank/DDBJ whole genome shotgun (WGS) entry which is preliminary data.</text>
</comment>
<dbReference type="PATRIC" id="fig|1321819.3.peg.2590"/>
<comment type="subcellular location">
    <subcellularLocation>
        <location evidence="1">Fimbrium</location>
    </subcellularLocation>
</comment>
<evidence type="ECO:0000313" key="8">
    <source>
        <dbReference type="EMBL" id="ERI81934.1"/>
    </source>
</evidence>
<feature type="signal peptide" evidence="5">
    <location>
        <begin position="1"/>
        <end position="25"/>
    </location>
</feature>
<proteinExistence type="inferred from homology"/>
<dbReference type="OrthoDB" id="1010993at2"/>
<gene>
    <name evidence="8" type="ORF">HMPREF1981_02803</name>
</gene>
<accession>U2BUR8</accession>
<evidence type="ECO:0000259" key="6">
    <source>
        <dbReference type="Pfam" id="PF06321"/>
    </source>
</evidence>
<organism evidence="8 9">
    <name type="scientific">Bacteroides pyogenes F0041</name>
    <dbReference type="NCBI Taxonomy" id="1321819"/>
    <lineage>
        <taxon>Bacteria</taxon>
        <taxon>Pseudomonadati</taxon>
        <taxon>Bacteroidota</taxon>
        <taxon>Bacteroidia</taxon>
        <taxon>Bacteroidales</taxon>
        <taxon>Bacteroidaceae</taxon>
        <taxon>Bacteroides</taxon>
    </lineage>
</organism>
<evidence type="ECO:0000256" key="1">
    <source>
        <dbReference type="ARBA" id="ARBA00004561"/>
    </source>
</evidence>
<feature type="domain" description="Minor fimbrium subunit Mfa1 C-terminal" evidence="7">
    <location>
        <begin position="448"/>
        <end position="528"/>
    </location>
</feature>
<keyword evidence="3 5" id="KW-0732">Signal</keyword>
<comment type="similarity">
    <text evidence="2">Belongs to the bacteroidetes fimbrillin superfamily. FimA/Mfa1 family.</text>
</comment>
<dbReference type="PROSITE" id="PS51257">
    <property type="entry name" value="PROKAR_LIPOPROTEIN"/>
    <property type="match status" value="1"/>
</dbReference>
<dbReference type="Pfam" id="PF15495">
    <property type="entry name" value="Fimbrillin_C"/>
    <property type="match status" value="1"/>
</dbReference>
<evidence type="ECO:0000259" key="7">
    <source>
        <dbReference type="Pfam" id="PF15495"/>
    </source>
</evidence>
<evidence type="ECO:0000256" key="5">
    <source>
        <dbReference type="SAM" id="SignalP"/>
    </source>
</evidence>
<sequence length="670" mass="74785">MKRKVIYHIACLFGLLTILSCTDDAFEKNKVDIVTGQKAWTAVRVAIPTMIGTQTRALSDEDQHGQAFEGDERDNAIKSVRIVFYNQAGTVALAKDYGSFTGPSFTTEAIELEKGEYDVLALINPIEAVKQATQTGKSKADFEVAGDYSYDSLYKLNAPNPNAPEQDKGVFMSNAKGYVKTNSAHWKTTQADAVANPVPVVVERAFAKLYVRKEIQEIKGATQAYVDRFGANVINQKMYWMRKPAQAIQTNGTATTEAVLEQENMSDYSLTYRYKSYATDPNMELDSHDIHILKNTFFYKKQNPTTPFYMAGAGWNDEGMYVTENTMNAEAQNRLVTTEAILEIFYQPEELTFIGVDIYSWLEYKEKRWTLKEFIDVAKQSQSGTSDADLGVPAGFGASVKDFDLSSEESIVKVFSAYTGAQEQEYENNGKPCNTKSWWGGTDNLLKFYYNALGYFMVPLRHFDDTQQPKKHAYGRYGVVRNNVYKLRVNSIKGPGLPEIPDPIDVPDDNSEHQISVSMEVVPWTLVESEINFSEPKVSIIGISYEDGQGEVSSDKKIVTLHGQAKAVIKFKVTEPIGGTWSVSITNGLDFELKAQPEDKLQNGEMGATIGIASASTTYVAYIRPLKPFNGTPRFTQVYLTLNGKEVQVSPAYLGQEPGPTRRTVFKQVE</sequence>
<dbReference type="InterPro" id="IPR029140">
    <property type="entry name" value="Mfa1_C"/>
</dbReference>
<protein>
    <recommendedName>
        <fullName evidence="10">Major fimbrial subunit protein N-terminal domain-containing protein</fullName>
    </recommendedName>
</protein>
<dbReference type="Gene3D" id="2.60.40.3690">
    <property type="match status" value="2"/>
</dbReference>
<dbReference type="Proteomes" id="UP000016496">
    <property type="component" value="Unassembled WGS sequence"/>
</dbReference>
<feature type="chain" id="PRO_5004624933" description="Major fimbrial subunit protein N-terminal domain-containing protein" evidence="5">
    <location>
        <begin position="26"/>
        <end position="670"/>
    </location>
</feature>
<dbReference type="Gene3D" id="2.60.40.2580">
    <property type="match status" value="1"/>
</dbReference>
<dbReference type="InterPro" id="IPR029141">
    <property type="entry name" value="FimA_N"/>
</dbReference>
<dbReference type="EMBL" id="AWSV01000149">
    <property type="protein sequence ID" value="ERI81934.1"/>
    <property type="molecule type" value="Genomic_DNA"/>
</dbReference>
<dbReference type="Pfam" id="PF06321">
    <property type="entry name" value="P_gingi_FimA"/>
    <property type="match status" value="1"/>
</dbReference>
<dbReference type="RefSeq" id="WP_021646492.1">
    <property type="nucleotide sequence ID" value="NZ_KE993148.1"/>
</dbReference>
<dbReference type="NCBIfam" id="NF038041">
    <property type="entry name" value="fim_Mfa1_fam"/>
    <property type="match status" value="1"/>
</dbReference>
<dbReference type="HOGENOM" id="CLU_409749_0_0_10"/>
<reference evidence="8 9" key="1">
    <citation type="submission" date="2013-08" db="EMBL/GenBank/DDBJ databases">
        <authorList>
            <person name="Weinstock G."/>
            <person name="Sodergren E."/>
            <person name="Wylie T."/>
            <person name="Fulton L."/>
            <person name="Fulton R."/>
            <person name="Fronick C."/>
            <person name="O'Laughlin M."/>
            <person name="Godfrey J."/>
            <person name="Miner T."/>
            <person name="Herter B."/>
            <person name="Appelbaum E."/>
            <person name="Cordes M."/>
            <person name="Lek S."/>
            <person name="Wollam A."/>
            <person name="Pepin K.H."/>
            <person name="Palsikar V.B."/>
            <person name="Mitreva M."/>
            <person name="Wilson R.K."/>
        </authorList>
    </citation>
    <scope>NUCLEOTIDE SEQUENCE [LARGE SCALE GENOMIC DNA]</scope>
    <source>
        <strain evidence="8 9">F0041</strain>
    </source>
</reference>
<keyword evidence="4" id="KW-0281">Fimbrium</keyword>
<dbReference type="AlphaFoldDB" id="U2BUR8"/>
<evidence type="ECO:0000256" key="2">
    <source>
        <dbReference type="ARBA" id="ARBA00006011"/>
    </source>
</evidence>
<feature type="domain" description="Major fimbrial subunit protein N-terminal" evidence="6">
    <location>
        <begin position="60"/>
        <end position="200"/>
    </location>
</feature>
<evidence type="ECO:0000256" key="4">
    <source>
        <dbReference type="ARBA" id="ARBA00023263"/>
    </source>
</evidence>
<evidence type="ECO:0008006" key="10">
    <source>
        <dbReference type="Google" id="ProtNLM"/>
    </source>
</evidence>
<dbReference type="GO" id="GO:0009418">
    <property type="term" value="C:pilus shaft"/>
    <property type="evidence" value="ECO:0007669"/>
    <property type="project" value="InterPro"/>
</dbReference>